<keyword evidence="1" id="KW-1185">Reference proteome</keyword>
<proteinExistence type="predicted"/>
<dbReference type="Proteomes" id="UP000887565">
    <property type="component" value="Unplaced"/>
</dbReference>
<dbReference type="Gene3D" id="2.60.40.10">
    <property type="entry name" value="Immunoglobulins"/>
    <property type="match status" value="1"/>
</dbReference>
<dbReference type="WBParaSite" id="nRc.2.0.1.t04625-RA">
    <property type="protein sequence ID" value="nRc.2.0.1.t04625-RA"/>
    <property type="gene ID" value="nRc.2.0.1.g04625"/>
</dbReference>
<evidence type="ECO:0000313" key="1">
    <source>
        <dbReference type="Proteomes" id="UP000887565"/>
    </source>
</evidence>
<dbReference type="AlphaFoldDB" id="A0A915HTA1"/>
<reference evidence="2" key="1">
    <citation type="submission" date="2022-11" db="UniProtKB">
        <authorList>
            <consortium name="WormBaseParasite"/>
        </authorList>
    </citation>
    <scope>IDENTIFICATION</scope>
</reference>
<dbReference type="InterPro" id="IPR013783">
    <property type="entry name" value="Ig-like_fold"/>
</dbReference>
<dbReference type="InterPro" id="IPR003961">
    <property type="entry name" value="FN3_dom"/>
</dbReference>
<dbReference type="CDD" id="cd00063">
    <property type="entry name" value="FN3"/>
    <property type="match status" value="1"/>
</dbReference>
<protein>
    <submittedName>
        <fullName evidence="2">Fibronectin type-III domain-containing protein</fullName>
    </submittedName>
</protein>
<sequence length="126" mass="14242">WVTNWKQIKFGNKVTLVLKPVILECPHSNECVAKERSNKAVHPNQDSLRDNNSSVSDFQSRWIIPSRMQFIFVVNGFKYGSLVTYYFRFQAVNKAGNSDWSPVFPMATKSVGNVTPNAANNGIMKS</sequence>
<accession>A0A915HTA1</accession>
<organism evidence="1 2">
    <name type="scientific">Romanomermis culicivorax</name>
    <name type="common">Nematode worm</name>
    <dbReference type="NCBI Taxonomy" id="13658"/>
    <lineage>
        <taxon>Eukaryota</taxon>
        <taxon>Metazoa</taxon>
        <taxon>Ecdysozoa</taxon>
        <taxon>Nematoda</taxon>
        <taxon>Enoplea</taxon>
        <taxon>Dorylaimia</taxon>
        <taxon>Mermithida</taxon>
        <taxon>Mermithoidea</taxon>
        <taxon>Mermithidae</taxon>
        <taxon>Romanomermis</taxon>
    </lineage>
</organism>
<evidence type="ECO:0000313" key="2">
    <source>
        <dbReference type="WBParaSite" id="nRc.2.0.1.t04625-RA"/>
    </source>
</evidence>
<name>A0A915HTA1_ROMCU</name>